<organism evidence="3 4">
    <name type="scientific">Micromonospora sediminimaris</name>
    <dbReference type="NCBI Taxonomy" id="547162"/>
    <lineage>
        <taxon>Bacteria</taxon>
        <taxon>Bacillati</taxon>
        <taxon>Actinomycetota</taxon>
        <taxon>Actinomycetes</taxon>
        <taxon>Micromonosporales</taxon>
        <taxon>Micromonosporaceae</taxon>
        <taxon>Micromonospora</taxon>
    </lineage>
</organism>
<name>A0A9W5XJA4_9ACTN</name>
<dbReference type="SUPFAM" id="SSF50475">
    <property type="entry name" value="FMN-binding split barrel"/>
    <property type="match status" value="1"/>
</dbReference>
<protein>
    <submittedName>
        <fullName evidence="3">FMN reductase (NADH) RutF</fullName>
    </submittedName>
</protein>
<dbReference type="Proteomes" id="UP000607311">
    <property type="component" value="Unassembled WGS sequence"/>
</dbReference>
<dbReference type="InterPro" id="IPR050268">
    <property type="entry name" value="NADH-dep_flavin_reductase"/>
</dbReference>
<dbReference type="GO" id="GO:0042602">
    <property type="term" value="F:riboflavin reductase (NADPH) activity"/>
    <property type="evidence" value="ECO:0007669"/>
    <property type="project" value="TreeGrafter"/>
</dbReference>
<dbReference type="AlphaFoldDB" id="A0A9W5XJA4"/>
<dbReference type="EMBL" id="BOPD01000010">
    <property type="protein sequence ID" value="GIJ32672.1"/>
    <property type="molecule type" value="Genomic_DNA"/>
</dbReference>
<evidence type="ECO:0000259" key="2">
    <source>
        <dbReference type="SMART" id="SM00903"/>
    </source>
</evidence>
<comment type="caution">
    <text evidence="3">The sequence shown here is derived from an EMBL/GenBank/DDBJ whole genome shotgun (WGS) entry which is preliminary data.</text>
</comment>
<dbReference type="SMART" id="SM00903">
    <property type="entry name" value="Flavin_Reduct"/>
    <property type="match status" value="1"/>
</dbReference>
<accession>A0A9W5XJA4</accession>
<dbReference type="Gene3D" id="2.30.110.10">
    <property type="entry name" value="Electron Transport, Fmn-binding Protein, Chain A"/>
    <property type="match status" value="1"/>
</dbReference>
<dbReference type="Pfam" id="PF01613">
    <property type="entry name" value="Flavin_Reduct"/>
    <property type="match status" value="1"/>
</dbReference>
<reference evidence="3" key="1">
    <citation type="submission" date="2021-01" db="EMBL/GenBank/DDBJ databases">
        <title>Whole genome shotgun sequence of Verrucosispora sediminis NBRC 107745.</title>
        <authorList>
            <person name="Komaki H."/>
            <person name="Tamura T."/>
        </authorList>
    </citation>
    <scope>NUCLEOTIDE SEQUENCE</scope>
    <source>
        <strain evidence="3">NBRC 107745</strain>
    </source>
</reference>
<feature type="domain" description="Flavin reductase like" evidence="2">
    <location>
        <begin position="23"/>
        <end position="171"/>
    </location>
</feature>
<evidence type="ECO:0000313" key="4">
    <source>
        <dbReference type="Proteomes" id="UP000607311"/>
    </source>
</evidence>
<gene>
    <name evidence="3" type="primary">rutF</name>
    <name evidence="3" type="ORF">Vse01_18200</name>
</gene>
<keyword evidence="1" id="KW-0560">Oxidoreductase</keyword>
<dbReference type="PANTHER" id="PTHR30466:SF1">
    <property type="entry name" value="FMN REDUCTASE (NADH) RUTF"/>
    <property type="match status" value="1"/>
</dbReference>
<dbReference type="RefSeq" id="WP_093406821.1">
    <property type="nucleotide sequence ID" value="NZ_BOPD01000010.1"/>
</dbReference>
<keyword evidence="4" id="KW-1185">Reference proteome</keyword>
<dbReference type="GO" id="GO:0010181">
    <property type="term" value="F:FMN binding"/>
    <property type="evidence" value="ECO:0007669"/>
    <property type="project" value="InterPro"/>
</dbReference>
<proteinExistence type="predicted"/>
<dbReference type="PANTHER" id="PTHR30466">
    <property type="entry name" value="FLAVIN REDUCTASE"/>
    <property type="match status" value="1"/>
</dbReference>
<evidence type="ECO:0000256" key="1">
    <source>
        <dbReference type="ARBA" id="ARBA00023002"/>
    </source>
</evidence>
<dbReference type="InterPro" id="IPR012349">
    <property type="entry name" value="Split_barrel_FMN-bd"/>
</dbReference>
<dbReference type="InterPro" id="IPR002563">
    <property type="entry name" value="Flavin_Rdtase-like_dom"/>
</dbReference>
<evidence type="ECO:0000313" key="3">
    <source>
        <dbReference type="EMBL" id="GIJ32672.1"/>
    </source>
</evidence>
<dbReference type="OrthoDB" id="9792858at2"/>
<sequence>MPEPVTGTVAQPLVDPAQFRSLMATHPAGVAVVTTTATDGAPWGMTCSSVCSVALQPPTLLVCLRAASPTLAALLDVSAFAVNLLRDHAEPVAQLFASGAPDRFEKVSWIPDPESGMPHLIDDAHTAADCRVSNALPVGDHVVVFGTVLRVRTHAVAPVSPLLYGMRRYWSLAVTPDPERGGPDLDGRR</sequence>